<protein>
    <recommendedName>
        <fullName evidence="3">Four helix bundle protein</fullName>
    </recommendedName>
</protein>
<dbReference type="PANTHER" id="PTHR38471">
    <property type="entry name" value="FOUR HELIX BUNDLE PROTEIN"/>
    <property type="match status" value="1"/>
</dbReference>
<dbReference type="InterPro" id="IPR036583">
    <property type="entry name" value="23S_rRNA_IVS_sf"/>
</dbReference>
<dbReference type="Pfam" id="PF05635">
    <property type="entry name" value="23S_rRNA_IVP"/>
    <property type="match status" value="1"/>
</dbReference>
<dbReference type="NCBIfam" id="TIGR02436">
    <property type="entry name" value="four helix bundle protein"/>
    <property type="match status" value="1"/>
</dbReference>
<dbReference type="SUPFAM" id="SSF158446">
    <property type="entry name" value="IVS-encoded protein-like"/>
    <property type="match status" value="1"/>
</dbReference>
<dbReference type="Gene3D" id="1.20.1440.60">
    <property type="entry name" value="23S rRNA-intervening sequence"/>
    <property type="match status" value="1"/>
</dbReference>
<keyword evidence="2" id="KW-1185">Reference proteome</keyword>
<dbReference type="AlphaFoldDB" id="A0A0D8JI48"/>
<gene>
    <name evidence="1" type="ORF">LH29_09285</name>
</gene>
<evidence type="ECO:0000313" key="2">
    <source>
        <dbReference type="Proteomes" id="UP000032544"/>
    </source>
</evidence>
<dbReference type="STRING" id="1544798.LH29_09285"/>
<evidence type="ECO:0000313" key="1">
    <source>
        <dbReference type="EMBL" id="KJF45528.1"/>
    </source>
</evidence>
<dbReference type="PANTHER" id="PTHR38471:SF2">
    <property type="entry name" value="FOUR HELIX BUNDLE PROTEIN"/>
    <property type="match status" value="1"/>
</dbReference>
<reference evidence="1 2" key="1">
    <citation type="submission" date="2014-09" db="EMBL/GenBank/DDBJ databases">
        <title>Draft Genome Sequence of Draconibacterium sp. JN14CK-3.</title>
        <authorList>
            <person name="Dong C."/>
            <person name="Lai Q."/>
            <person name="Shao Z."/>
        </authorList>
    </citation>
    <scope>NUCLEOTIDE SEQUENCE [LARGE SCALE GENOMIC DNA]</scope>
    <source>
        <strain evidence="1 2">JN14CK-3</strain>
    </source>
</reference>
<evidence type="ECO:0008006" key="3">
    <source>
        <dbReference type="Google" id="ProtNLM"/>
    </source>
</evidence>
<sequence>MQIRDRLKQFALKILELSEMLPTSERSRVLNKQLIRSGTSVYANYRAALRGRSKAEFFSKLSIVVEEADETEMWLDLIVSSGILTTSFIKDLHKESLELLKILASMRKRLSR</sequence>
<accession>A0A0D8JI48</accession>
<organism evidence="1 2">
    <name type="scientific">Draconibacterium sediminis</name>
    <dbReference type="NCBI Taxonomy" id="1544798"/>
    <lineage>
        <taxon>Bacteria</taxon>
        <taxon>Pseudomonadati</taxon>
        <taxon>Bacteroidota</taxon>
        <taxon>Bacteroidia</taxon>
        <taxon>Marinilabiliales</taxon>
        <taxon>Prolixibacteraceae</taxon>
        <taxon>Draconibacterium</taxon>
    </lineage>
</organism>
<name>A0A0D8JI48_9BACT</name>
<dbReference type="InterPro" id="IPR012657">
    <property type="entry name" value="23S_rRNA-intervening_sequence"/>
</dbReference>
<dbReference type="Proteomes" id="UP000032544">
    <property type="component" value="Unassembled WGS sequence"/>
</dbReference>
<comment type="caution">
    <text evidence="1">The sequence shown here is derived from an EMBL/GenBank/DDBJ whole genome shotgun (WGS) entry which is preliminary data.</text>
</comment>
<proteinExistence type="predicted"/>
<dbReference type="PIRSF" id="PIRSF035652">
    <property type="entry name" value="CHP02436"/>
    <property type="match status" value="1"/>
</dbReference>
<dbReference type="EMBL" id="JRHC01000001">
    <property type="protein sequence ID" value="KJF45528.1"/>
    <property type="molecule type" value="Genomic_DNA"/>
</dbReference>